<keyword evidence="2" id="KW-1185">Reference proteome</keyword>
<evidence type="ECO:0000313" key="1">
    <source>
        <dbReference type="EMBL" id="CAJ1933400.1"/>
    </source>
</evidence>
<dbReference type="AlphaFoldDB" id="A0AAD2FER5"/>
<evidence type="ECO:0000313" key="2">
    <source>
        <dbReference type="Proteomes" id="UP001295423"/>
    </source>
</evidence>
<dbReference type="InterPro" id="IPR032675">
    <property type="entry name" value="LRR_dom_sf"/>
</dbReference>
<dbReference type="Proteomes" id="UP001295423">
    <property type="component" value="Unassembled WGS sequence"/>
</dbReference>
<organism evidence="1 2">
    <name type="scientific">Cylindrotheca closterium</name>
    <dbReference type="NCBI Taxonomy" id="2856"/>
    <lineage>
        <taxon>Eukaryota</taxon>
        <taxon>Sar</taxon>
        <taxon>Stramenopiles</taxon>
        <taxon>Ochrophyta</taxon>
        <taxon>Bacillariophyta</taxon>
        <taxon>Bacillariophyceae</taxon>
        <taxon>Bacillariophycidae</taxon>
        <taxon>Bacillariales</taxon>
        <taxon>Bacillariaceae</taxon>
        <taxon>Cylindrotheca</taxon>
    </lineage>
</organism>
<proteinExistence type="predicted"/>
<accession>A0AAD2FER5</accession>
<dbReference type="SUPFAM" id="SSF52047">
    <property type="entry name" value="RNI-like"/>
    <property type="match status" value="1"/>
</dbReference>
<dbReference type="Gene3D" id="3.80.10.10">
    <property type="entry name" value="Ribonuclease Inhibitor"/>
    <property type="match status" value="2"/>
</dbReference>
<comment type="caution">
    <text evidence="1">The sequence shown here is derived from an EMBL/GenBank/DDBJ whole genome shotgun (WGS) entry which is preliminary data.</text>
</comment>
<sequence length="464" mass="52113">MLEVDFYNDKGRFLRSMYGEIELPDGASKIKIHGSGDNVNNGFQMLLNMLKRYGGKINMVSLHDIQEISPEMLAFLVWIASKTNGLEVYDCKLGDSGFASLMSAVLQPNGLTKLELTIDNESPRITKHQATLLFEGVALSSSLKNLRIDAYFEDHDLNEIGPILLYTLRRNRSLKDLQLITNCLGREGLIGSLIQAAVLQTKVTDLHLEHADDTEETISSISLDTLADSVCRRDCSLRDLLLDNILLEPESSAKSAAMEKNSSVICLNLLNVGIALPDAMPTIRLFDSLKDLVLMNCSISDLTPLDEILLRGKESKLERLTLNGNDITEQDLIIFLEKVPRMRCLKCLELADMTCLEVTETCVAALKNAVWSSTSLESVYYNFESASLKQLDSMIKVATTLNRGGQRKHLDCYPISLPQNLWSHVLKRAMTIKYYDDEDEWKLPTLTTPCFDAVYWLLSTKMHF</sequence>
<dbReference type="EMBL" id="CAKOGP040000269">
    <property type="protein sequence ID" value="CAJ1933400.1"/>
    <property type="molecule type" value="Genomic_DNA"/>
</dbReference>
<reference evidence="1" key="1">
    <citation type="submission" date="2023-08" db="EMBL/GenBank/DDBJ databases">
        <authorList>
            <person name="Audoor S."/>
            <person name="Bilcke G."/>
        </authorList>
    </citation>
    <scope>NUCLEOTIDE SEQUENCE</scope>
</reference>
<gene>
    <name evidence="1" type="ORF">CYCCA115_LOCUS3290</name>
</gene>
<name>A0AAD2FER5_9STRA</name>
<protein>
    <submittedName>
        <fullName evidence="1">Uncharacterized protein</fullName>
    </submittedName>
</protein>